<comment type="subcellular location">
    <subcellularLocation>
        <location evidence="1">Cell inner membrane</location>
        <topology evidence="1">Single-pass membrane protein</topology>
    </subcellularLocation>
</comment>
<dbReference type="PROSITE" id="PS00409">
    <property type="entry name" value="PROKAR_NTER_METHYL"/>
    <property type="match status" value="1"/>
</dbReference>
<dbReference type="AlphaFoldDB" id="A0A254TGT8"/>
<dbReference type="GO" id="GO:0005886">
    <property type="term" value="C:plasma membrane"/>
    <property type="evidence" value="ECO:0007669"/>
    <property type="project" value="UniProtKB-SubCell"/>
</dbReference>
<evidence type="ECO:0000259" key="12">
    <source>
        <dbReference type="Pfam" id="PF12019"/>
    </source>
</evidence>
<organism evidence="13 14">
    <name type="scientific">Noviherbaspirillum denitrificans</name>
    <dbReference type="NCBI Taxonomy" id="1968433"/>
    <lineage>
        <taxon>Bacteria</taxon>
        <taxon>Pseudomonadati</taxon>
        <taxon>Pseudomonadota</taxon>
        <taxon>Betaproteobacteria</taxon>
        <taxon>Burkholderiales</taxon>
        <taxon>Oxalobacteraceae</taxon>
        <taxon>Noviherbaspirillum</taxon>
    </lineage>
</organism>
<keyword evidence="6 11" id="KW-0812">Transmembrane</keyword>
<dbReference type="EMBL" id="LSTO01000001">
    <property type="protein sequence ID" value="OWW21745.1"/>
    <property type="molecule type" value="Genomic_DNA"/>
</dbReference>
<gene>
    <name evidence="13" type="ORF">AYR66_21885</name>
</gene>
<evidence type="ECO:0000256" key="10">
    <source>
        <dbReference type="ARBA" id="ARBA00030775"/>
    </source>
</evidence>
<dbReference type="Gene3D" id="3.30.700.10">
    <property type="entry name" value="Glycoprotein, Type 4 Pilin"/>
    <property type="match status" value="1"/>
</dbReference>
<accession>A0A254TGT8</accession>
<feature type="domain" description="General secretion pathway GspH" evidence="12">
    <location>
        <begin position="42"/>
        <end position="177"/>
    </location>
</feature>
<evidence type="ECO:0000256" key="6">
    <source>
        <dbReference type="ARBA" id="ARBA00022692"/>
    </source>
</evidence>
<evidence type="ECO:0000256" key="3">
    <source>
        <dbReference type="ARBA" id="ARBA00022475"/>
    </source>
</evidence>
<evidence type="ECO:0000256" key="5">
    <source>
        <dbReference type="ARBA" id="ARBA00022519"/>
    </source>
</evidence>
<dbReference type="InterPro" id="IPR012902">
    <property type="entry name" value="N_methyl_site"/>
</dbReference>
<feature type="transmembrane region" description="Helical" evidence="11">
    <location>
        <begin position="12"/>
        <end position="34"/>
    </location>
</feature>
<dbReference type="RefSeq" id="WP_170942192.1">
    <property type="nucleotide sequence ID" value="NZ_LSTO01000001.1"/>
</dbReference>
<dbReference type="InterPro" id="IPR045584">
    <property type="entry name" value="Pilin-like"/>
</dbReference>
<dbReference type="GO" id="GO:0015627">
    <property type="term" value="C:type II protein secretion system complex"/>
    <property type="evidence" value="ECO:0007669"/>
    <property type="project" value="InterPro"/>
</dbReference>
<dbReference type="Proteomes" id="UP000197535">
    <property type="component" value="Unassembled WGS sequence"/>
</dbReference>
<reference evidence="13 14" key="1">
    <citation type="submission" date="2016-02" db="EMBL/GenBank/DDBJ databases">
        <authorList>
            <person name="Wen L."/>
            <person name="He K."/>
            <person name="Yang H."/>
        </authorList>
    </citation>
    <scope>NUCLEOTIDE SEQUENCE [LARGE SCALE GENOMIC DNA]</scope>
    <source>
        <strain evidence="13 14">TSA40</strain>
    </source>
</reference>
<evidence type="ECO:0000313" key="14">
    <source>
        <dbReference type="Proteomes" id="UP000197535"/>
    </source>
</evidence>
<evidence type="ECO:0000256" key="2">
    <source>
        <dbReference type="ARBA" id="ARBA00021549"/>
    </source>
</evidence>
<dbReference type="InterPro" id="IPR022346">
    <property type="entry name" value="T2SS_GspH"/>
</dbReference>
<keyword evidence="3" id="KW-1003">Cell membrane</keyword>
<evidence type="ECO:0000256" key="11">
    <source>
        <dbReference type="SAM" id="Phobius"/>
    </source>
</evidence>
<comment type="caution">
    <text evidence="13">The sequence shown here is derived from an EMBL/GenBank/DDBJ whole genome shotgun (WGS) entry which is preliminary data.</text>
</comment>
<keyword evidence="5" id="KW-0997">Cell inner membrane</keyword>
<keyword evidence="4" id="KW-0488">Methylation</keyword>
<evidence type="ECO:0000256" key="7">
    <source>
        <dbReference type="ARBA" id="ARBA00022989"/>
    </source>
</evidence>
<evidence type="ECO:0000256" key="8">
    <source>
        <dbReference type="ARBA" id="ARBA00023136"/>
    </source>
</evidence>
<proteinExistence type="inferred from homology"/>
<keyword evidence="8 11" id="KW-0472">Membrane</keyword>
<dbReference type="GO" id="GO:0015628">
    <property type="term" value="P:protein secretion by the type II secretion system"/>
    <property type="evidence" value="ECO:0007669"/>
    <property type="project" value="InterPro"/>
</dbReference>
<dbReference type="Pfam" id="PF12019">
    <property type="entry name" value="GspH"/>
    <property type="match status" value="1"/>
</dbReference>
<evidence type="ECO:0000256" key="1">
    <source>
        <dbReference type="ARBA" id="ARBA00004377"/>
    </source>
</evidence>
<evidence type="ECO:0000256" key="9">
    <source>
        <dbReference type="ARBA" id="ARBA00025772"/>
    </source>
</evidence>
<comment type="similarity">
    <text evidence="9">Belongs to the GSP H family.</text>
</comment>
<keyword evidence="7 11" id="KW-1133">Transmembrane helix</keyword>
<dbReference type="SUPFAM" id="SSF54523">
    <property type="entry name" value="Pili subunits"/>
    <property type="match status" value="1"/>
</dbReference>
<sequence length="196" mass="20279">MQRRRGVTLIELMIGIAIVSILLVMGVPAFTLWIQSTQNRAAAESVLNGLQLARAESVRRHAVVRFDLTDAAGLVAWNVGCVTVTTDCPATIQSRPAAEGSVNARVGISTATIPLPTPAGHFGTAITAGTGLTAGVSFNGLGRVPNANVGTDIARIDITNAANSDARRYVVIVGTGGQIRMCDPALAFADNPQGCS</sequence>
<dbReference type="Pfam" id="PF07963">
    <property type="entry name" value="N_methyl"/>
    <property type="match status" value="1"/>
</dbReference>
<evidence type="ECO:0000256" key="4">
    <source>
        <dbReference type="ARBA" id="ARBA00022481"/>
    </source>
</evidence>
<protein>
    <recommendedName>
        <fullName evidence="2">Type II secretion system protein H</fullName>
    </recommendedName>
    <alternativeName>
        <fullName evidence="10">General secretion pathway protein H</fullName>
    </alternativeName>
</protein>
<dbReference type="NCBIfam" id="TIGR02532">
    <property type="entry name" value="IV_pilin_GFxxxE"/>
    <property type="match status" value="1"/>
</dbReference>
<evidence type="ECO:0000313" key="13">
    <source>
        <dbReference type="EMBL" id="OWW21745.1"/>
    </source>
</evidence>
<keyword evidence="14" id="KW-1185">Reference proteome</keyword>
<name>A0A254TGT8_9BURK</name>